<dbReference type="InterPro" id="IPR036388">
    <property type="entry name" value="WH-like_DNA-bd_sf"/>
</dbReference>
<keyword evidence="2" id="KW-0238">DNA-binding</keyword>
<keyword evidence="6" id="KW-1185">Reference proteome</keyword>
<evidence type="ECO:0000259" key="4">
    <source>
        <dbReference type="PROSITE" id="PS51118"/>
    </source>
</evidence>
<accession>H0R668</accession>
<organism evidence="5 6">
    <name type="scientific">Gordonia effusa NBRC 100432</name>
    <dbReference type="NCBI Taxonomy" id="1077974"/>
    <lineage>
        <taxon>Bacteria</taxon>
        <taxon>Bacillati</taxon>
        <taxon>Actinomycetota</taxon>
        <taxon>Actinomycetes</taxon>
        <taxon>Mycobacteriales</taxon>
        <taxon>Gordoniaceae</taxon>
        <taxon>Gordonia</taxon>
    </lineage>
</organism>
<dbReference type="InterPro" id="IPR002577">
    <property type="entry name" value="HTH_HxlR"/>
</dbReference>
<evidence type="ECO:0000313" key="5">
    <source>
        <dbReference type="EMBL" id="GAB20569.1"/>
    </source>
</evidence>
<protein>
    <submittedName>
        <fullName evidence="5">Putative HxlR family transcriptional regulator</fullName>
    </submittedName>
</protein>
<evidence type="ECO:0000256" key="1">
    <source>
        <dbReference type="ARBA" id="ARBA00023015"/>
    </source>
</evidence>
<dbReference type="AlphaFoldDB" id="H0R668"/>
<reference evidence="5 6" key="1">
    <citation type="submission" date="2011-12" db="EMBL/GenBank/DDBJ databases">
        <title>Whole genome shotgun sequence of Gordonia effusa NBRC 100432.</title>
        <authorList>
            <person name="Yoshida I."/>
            <person name="Takarada H."/>
            <person name="Hosoyama A."/>
            <person name="Tsuchikane K."/>
            <person name="Katsumata H."/>
            <person name="Yamazaki S."/>
            <person name="Fujita N."/>
        </authorList>
    </citation>
    <scope>NUCLEOTIDE SEQUENCE [LARGE SCALE GENOMIC DNA]</scope>
    <source>
        <strain evidence="5 6">NBRC 100432</strain>
    </source>
</reference>
<dbReference type="SUPFAM" id="SSF46785">
    <property type="entry name" value="Winged helix' DNA-binding domain"/>
    <property type="match status" value="1"/>
</dbReference>
<dbReference type="PANTHER" id="PTHR33204">
    <property type="entry name" value="TRANSCRIPTIONAL REGULATOR, MARR FAMILY"/>
    <property type="match status" value="1"/>
</dbReference>
<gene>
    <name evidence="5" type="ORF">GOEFS_120_00290</name>
</gene>
<proteinExistence type="predicted"/>
<evidence type="ECO:0000256" key="2">
    <source>
        <dbReference type="ARBA" id="ARBA00023125"/>
    </source>
</evidence>
<feature type="domain" description="HTH hxlR-type" evidence="4">
    <location>
        <begin position="1"/>
        <end position="75"/>
    </location>
</feature>
<evidence type="ECO:0000256" key="3">
    <source>
        <dbReference type="ARBA" id="ARBA00023163"/>
    </source>
</evidence>
<dbReference type="Pfam" id="PF01638">
    <property type="entry name" value="HxlR"/>
    <property type="match status" value="1"/>
</dbReference>
<keyword evidence="3" id="KW-0804">Transcription</keyword>
<dbReference type="EMBL" id="BAEH01000120">
    <property type="protein sequence ID" value="GAB20569.1"/>
    <property type="molecule type" value="Genomic_DNA"/>
</dbReference>
<dbReference type="STRING" id="1077974.GOEFS_120_00290"/>
<comment type="caution">
    <text evidence="5">The sequence shown here is derived from an EMBL/GenBank/DDBJ whole genome shotgun (WGS) entry which is preliminary data.</text>
</comment>
<evidence type="ECO:0000313" key="6">
    <source>
        <dbReference type="Proteomes" id="UP000035034"/>
    </source>
</evidence>
<sequence length="119" mass="12983">MGITRFEDFRARTGIARNILSSRLDDLVSNGILTRVQYADKPVRHEYVLTEKGMDLWHVLGAMAQWGDKWSAPNGPPVVLEHSACDHQATITPTCSHCGETLDLGTLSLRPGPGAARSA</sequence>
<dbReference type="InterPro" id="IPR036390">
    <property type="entry name" value="WH_DNA-bd_sf"/>
</dbReference>
<dbReference type="Gene3D" id="1.10.10.10">
    <property type="entry name" value="Winged helix-like DNA-binding domain superfamily/Winged helix DNA-binding domain"/>
    <property type="match status" value="1"/>
</dbReference>
<dbReference type="PANTHER" id="PTHR33204:SF18">
    <property type="entry name" value="TRANSCRIPTIONAL REGULATORY PROTEIN"/>
    <property type="match status" value="1"/>
</dbReference>
<dbReference type="Proteomes" id="UP000035034">
    <property type="component" value="Unassembled WGS sequence"/>
</dbReference>
<name>H0R668_9ACTN</name>
<dbReference type="GO" id="GO:0003677">
    <property type="term" value="F:DNA binding"/>
    <property type="evidence" value="ECO:0007669"/>
    <property type="project" value="UniProtKB-KW"/>
</dbReference>
<keyword evidence="1" id="KW-0805">Transcription regulation</keyword>
<dbReference type="eggNOG" id="COG1733">
    <property type="taxonomic scope" value="Bacteria"/>
</dbReference>
<dbReference type="PROSITE" id="PS51118">
    <property type="entry name" value="HTH_HXLR"/>
    <property type="match status" value="1"/>
</dbReference>